<proteinExistence type="predicted"/>
<evidence type="ECO:0000313" key="1">
    <source>
        <dbReference type="EMBL" id="OAV88227.1"/>
    </source>
</evidence>
<reference evidence="1" key="1">
    <citation type="submission" date="2009-11" db="EMBL/GenBank/DDBJ databases">
        <authorList>
            <consortium name="The Broad Institute Genome Sequencing Platform"/>
            <person name="Ward D."/>
            <person name="Feldgarden M."/>
            <person name="Earl A."/>
            <person name="Young S.K."/>
            <person name="Zeng Q."/>
            <person name="Koehrsen M."/>
            <person name="Alvarado L."/>
            <person name="Berlin A."/>
            <person name="Bochicchio J."/>
            <person name="Borenstein D."/>
            <person name="Chapman S.B."/>
            <person name="Chen Z."/>
            <person name="Engels R."/>
            <person name="Freedman E."/>
            <person name="Gellesch M."/>
            <person name="Goldberg J."/>
            <person name="Griggs A."/>
            <person name="Gujja S."/>
            <person name="Heilman E."/>
            <person name="Heiman D."/>
            <person name="Hepburn T."/>
            <person name="Howarth C."/>
            <person name="Jen D."/>
            <person name="Larson L."/>
            <person name="Lewis B."/>
            <person name="Mehta T."/>
            <person name="Park D."/>
            <person name="Pearson M."/>
            <person name="Roberts A."/>
            <person name="Saif S."/>
            <person name="Shea T."/>
            <person name="Shenoy N."/>
            <person name="Sisk P."/>
            <person name="Stolte C."/>
            <person name="Sykes S."/>
            <person name="Thomson T."/>
            <person name="Walk T."/>
            <person name="White J."/>
            <person name="Yandava C."/>
            <person name="Izard J."/>
            <person name="Baranova O.V."/>
            <person name="Blanton J.M."/>
            <person name="Tanner A.C."/>
            <person name="Dewhirst F.E."/>
            <person name="Haas B."/>
            <person name="Nusbaum C."/>
            <person name="Birren B."/>
        </authorList>
    </citation>
    <scope>NUCLEOTIDE SEQUENCE [LARGE SCALE GENOMIC DNA]</scope>
    <source>
        <strain evidence="1">1-1 BBBD Race 1</strain>
    </source>
</reference>
<dbReference type="Proteomes" id="UP000005240">
    <property type="component" value="Unassembled WGS sequence"/>
</dbReference>
<evidence type="ECO:0000313" key="2">
    <source>
        <dbReference type="EnsemblFungi" id="PTTG_04867-t43_1-p1"/>
    </source>
</evidence>
<organism evidence="1">
    <name type="scientific">Puccinia triticina (isolate 1-1 / race 1 (BBBD))</name>
    <name type="common">Brown leaf rust fungus</name>
    <dbReference type="NCBI Taxonomy" id="630390"/>
    <lineage>
        <taxon>Eukaryota</taxon>
        <taxon>Fungi</taxon>
        <taxon>Dikarya</taxon>
        <taxon>Basidiomycota</taxon>
        <taxon>Pucciniomycotina</taxon>
        <taxon>Pucciniomycetes</taxon>
        <taxon>Pucciniales</taxon>
        <taxon>Pucciniaceae</taxon>
        <taxon>Puccinia</taxon>
    </lineage>
</organism>
<dbReference type="EMBL" id="ADAS02000196">
    <property type="protein sequence ID" value="OAV88227.1"/>
    <property type="molecule type" value="Genomic_DNA"/>
</dbReference>
<reference evidence="2" key="4">
    <citation type="submission" date="2025-05" db="UniProtKB">
        <authorList>
            <consortium name="EnsemblFungi"/>
        </authorList>
    </citation>
    <scope>IDENTIFICATION</scope>
    <source>
        <strain evidence="2">isolate 1-1 / race 1 (BBBD)</strain>
    </source>
</reference>
<dbReference type="EnsemblFungi" id="PTTG_04867-t43_1">
    <property type="protein sequence ID" value="PTTG_04867-t43_1-p1"/>
    <property type="gene ID" value="PTTG_04867"/>
</dbReference>
<name>A0A180G6B5_PUCT1</name>
<dbReference type="VEuPathDB" id="FungiDB:PTTG_04867"/>
<dbReference type="AlphaFoldDB" id="A0A180G6B5"/>
<reference evidence="2 3" key="3">
    <citation type="journal article" date="2017" name="G3 (Bethesda)">
        <title>Comparative analysis highlights variable genome content of wheat rusts and divergence of the mating loci.</title>
        <authorList>
            <person name="Cuomo C.A."/>
            <person name="Bakkeren G."/>
            <person name="Khalil H.B."/>
            <person name="Panwar V."/>
            <person name="Joly D."/>
            <person name="Linning R."/>
            <person name="Sakthikumar S."/>
            <person name="Song X."/>
            <person name="Adiconis X."/>
            <person name="Fan L."/>
            <person name="Goldberg J.M."/>
            <person name="Levin J.Z."/>
            <person name="Young S."/>
            <person name="Zeng Q."/>
            <person name="Anikster Y."/>
            <person name="Bruce M."/>
            <person name="Wang M."/>
            <person name="Yin C."/>
            <person name="McCallum B."/>
            <person name="Szabo L.J."/>
            <person name="Hulbert S."/>
            <person name="Chen X."/>
            <person name="Fellers J.P."/>
        </authorList>
    </citation>
    <scope>NUCLEOTIDE SEQUENCE</scope>
    <source>
        <strain evidence="3">Isolate 1-1 / race 1 (BBBD)</strain>
        <strain evidence="2">isolate 1-1 / race 1 (BBBD)</strain>
    </source>
</reference>
<keyword evidence="3" id="KW-1185">Reference proteome</keyword>
<dbReference type="OrthoDB" id="2506752at2759"/>
<sequence>MEPDLTPAQARQLFNDLRQEIADLRNAQLQAQVPAIAPYRPWTRQEKIMESFISNPLQVHNQLNPQKPVLVYEGTNFPAWEAALDQTIRHVLVRKLPFTDQPANFDTLTVDESSTVVCLMRNTVVDSLGDILDSAKLTAPKAVFKLLKTKCSRSDRRQKIELLNELVTLINNPAPATNATTSVWAKLKLELLQLKVTWDEALGILLQSYYKPPIGVDPMTFEFTISQQLNEKEAPPFDDVL</sequence>
<accession>A0A180G6B5</accession>
<reference evidence="1" key="2">
    <citation type="submission" date="2016-05" db="EMBL/GenBank/DDBJ databases">
        <title>Comparative analysis highlights variable genome content of wheat rusts and divergence of the mating loci.</title>
        <authorList>
            <person name="Cuomo C.A."/>
            <person name="Bakkeren G."/>
            <person name="Szabo L."/>
            <person name="Khalil H."/>
            <person name="Joly D."/>
            <person name="Goldberg J."/>
            <person name="Young S."/>
            <person name="Zeng Q."/>
            <person name="Fellers J."/>
        </authorList>
    </citation>
    <scope>NUCLEOTIDE SEQUENCE [LARGE SCALE GENOMIC DNA]</scope>
    <source>
        <strain evidence="1">1-1 BBBD Race 1</strain>
    </source>
</reference>
<protein>
    <recommendedName>
        <fullName evidence="4">Dcp1p-Dcp2p decapping enzyme complex alpha subunit</fullName>
    </recommendedName>
</protein>
<feature type="non-terminal residue" evidence="1">
    <location>
        <position position="241"/>
    </location>
</feature>
<gene>
    <name evidence="1" type="ORF">PTTG_04867</name>
</gene>
<evidence type="ECO:0008006" key="4">
    <source>
        <dbReference type="Google" id="ProtNLM"/>
    </source>
</evidence>
<evidence type="ECO:0000313" key="3">
    <source>
        <dbReference type="Proteomes" id="UP000005240"/>
    </source>
</evidence>